<dbReference type="Proteomes" id="UP001197328">
    <property type="component" value="Unassembled WGS sequence"/>
</dbReference>
<comment type="caution">
    <text evidence="1">The sequence shown here is derived from an EMBL/GenBank/DDBJ whole genome shotgun (WGS) entry which is preliminary data.</text>
</comment>
<name>A0ABQ7RYH9_PICAN</name>
<keyword evidence="2" id="KW-1185">Reference proteome</keyword>
<reference evidence="1 2" key="1">
    <citation type="journal article" date="2021" name="G3 (Bethesda)">
        <title>Genomic diversity, chromosomal rearrangements, and interspecies hybridization in the ogataea polymorpha species complex.</title>
        <authorList>
            <person name="Hanson S.J."/>
            <person name="Cinneide E.O."/>
            <person name="Salzberg L.I."/>
            <person name="Wolfe K.H."/>
            <person name="McGowan J."/>
            <person name="Fitzpatrick D.A."/>
            <person name="Matlin K."/>
        </authorList>
    </citation>
    <scope>NUCLEOTIDE SEQUENCE [LARGE SCALE GENOMIC DNA]</scope>
    <source>
        <strain evidence="1">51-138</strain>
    </source>
</reference>
<dbReference type="EMBL" id="JAHLVD010000004">
    <property type="protein sequence ID" value="KAG7850170.1"/>
    <property type="molecule type" value="Genomic_DNA"/>
</dbReference>
<protein>
    <submittedName>
        <fullName evidence="1">Uncharacterized protein</fullName>
    </submittedName>
</protein>
<evidence type="ECO:0000313" key="2">
    <source>
        <dbReference type="Proteomes" id="UP001197328"/>
    </source>
</evidence>
<sequence length="94" mass="10285">MTAGNLASTRRSTEINDLYNIQVRKNFYAFTCDSNEADWQQRTRKLPNVVAQVSRSGWSPAAVAHRSDLVAAGPEHAIPSHPGPTPLALPFPLT</sequence>
<proteinExistence type="predicted"/>
<organism evidence="1 2">
    <name type="scientific">Pichia angusta</name>
    <name type="common">Yeast</name>
    <name type="synonym">Hansenula polymorpha</name>
    <dbReference type="NCBI Taxonomy" id="870730"/>
    <lineage>
        <taxon>Eukaryota</taxon>
        <taxon>Fungi</taxon>
        <taxon>Dikarya</taxon>
        <taxon>Ascomycota</taxon>
        <taxon>Saccharomycotina</taxon>
        <taxon>Pichiomycetes</taxon>
        <taxon>Pichiales</taxon>
        <taxon>Pichiaceae</taxon>
        <taxon>Ogataea</taxon>
    </lineage>
</organism>
<evidence type="ECO:0000313" key="1">
    <source>
        <dbReference type="EMBL" id="KAG7850170.1"/>
    </source>
</evidence>
<gene>
    <name evidence="1" type="ORF">KL940_001730</name>
</gene>
<accession>A0ABQ7RYH9</accession>